<dbReference type="InterPro" id="IPR029704">
    <property type="entry name" value="STEEP-like"/>
</dbReference>
<keyword evidence="4" id="KW-1185">Reference proteome</keyword>
<evidence type="ECO:0000256" key="1">
    <source>
        <dbReference type="ARBA" id="ARBA00024205"/>
    </source>
</evidence>
<evidence type="ECO:0000259" key="2">
    <source>
        <dbReference type="Pfam" id="PF25809"/>
    </source>
</evidence>
<sequence>MDDLQDSSSSPFKTYHCLCSNLVLATAHTLESLPRRNEPVQDNALILPPATSISVSSDIETEDALSQSTPSALLNVLPDRRPIVVQREDGFEKRILLRCGRCRLVLGYAMTALQGSSPVYLLPGSLVETSEMSKGTRPEVPAWAEQTT</sequence>
<evidence type="ECO:0000313" key="3">
    <source>
        <dbReference type="EMBL" id="KAK5055975.1"/>
    </source>
</evidence>
<organism evidence="3 4">
    <name type="scientific">Exophiala bonariae</name>
    <dbReference type="NCBI Taxonomy" id="1690606"/>
    <lineage>
        <taxon>Eukaryota</taxon>
        <taxon>Fungi</taxon>
        <taxon>Dikarya</taxon>
        <taxon>Ascomycota</taxon>
        <taxon>Pezizomycotina</taxon>
        <taxon>Eurotiomycetes</taxon>
        <taxon>Chaetothyriomycetidae</taxon>
        <taxon>Chaetothyriales</taxon>
        <taxon>Herpotrichiellaceae</taxon>
        <taxon>Exophiala</taxon>
    </lineage>
</organism>
<proteinExistence type="inferred from homology"/>
<accession>A0AAV9NE98</accession>
<dbReference type="EMBL" id="JAVRRD010000008">
    <property type="protein sequence ID" value="KAK5055975.1"/>
    <property type="molecule type" value="Genomic_DNA"/>
</dbReference>
<name>A0AAV9NE98_9EURO</name>
<dbReference type="GO" id="GO:0006888">
    <property type="term" value="P:endoplasmic reticulum to Golgi vesicle-mediated transport"/>
    <property type="evidence" value="ECO:0007669"/>
    <property type="project" value="TreeGrafter"/>
</dbReference>
<comment type="caution">
    <text evidence="3">The sequence shown here is derived from an EMBL/GenBank/DDBJ whole genome shotgun (WGS) entry which is preliminary data.</text>
</comment>
<reference evidence="3 4" key="1">
    <citation type="submission" date="2023-08" db="EMBL/GenBank/DDBJ databases">
        <title>Black Yeasts Isolated from many extreme environments.</title>
        <authorList>
            <person name="Coleine C."/>
            <person name="Stajich J.E."/>
            <person name="Selbmann L."/>
        </authorList>
    </citation>
    <scope>NUCLEOTIDE SEQUENCE [LARGE SCALE GENOMIC DNA]</scope>
    <source>
        <strain evidence="3 4">CCFEE 5792</strain>
    </source>
</reference>
<dbReference type="AlphaFoldDB" id="A0AAV9NE98"/>
<dbReference type="RefSeq" id="XP_064707945.1">
    <property type="nucleotide sequence ID" value="XM_064856045.1"/>
</dbReference>
<dbReference type="GO" id="GO:0005737">
    <property type="term" value="C:cytoplasm"/>
    <property type="evidence" value="ECO:0007669"/>
    <property type="project" value="GOC"/>
</dbReference>
<dbReference type="GO" id="GO:0090158">
    <property type="term" value="P:endoplasmic reticulum membrane organization"/>
    <property type="evidence" value="ECO:0007669"/>
    <property type="project" value="TreeGrafter"/>
</dbReference>
<dbReference type="PANTHER" id="PTHR46355:SF1">
    <property type="entry name" value="STING ER EXIT PROTEIN"/>
    <property type="match status" value="1"/>
</dbReference>
<dbReference type="Proteomes" id="UP001358417">
    <property type="component" value="Unassembled WGS sequence"/>
</dbReference>
<dbReference type="GeneID" id="89980668"/>
<dbReference type="PANTHER" id="PTHR46355">
    <property type="entry name" value="UPF0428 PROTEIN CXORF56"/>
    <property type="match status" value="1"/>
</dbReference>
<evidence type="ECO:0000313" key="4">
    <source>
        <dbReference type="Proteomes" id="UP001358417"/>
    </source>
</evidence>
<gene>
    <name evidence="3" type="ORF">LTR84_012525</name>
</gene>
<comment type="similarity">
    <text evidence="1">Belongs to the STEEP1 family.</text>
</comment>
<dbReference type="Pfam" id="PF25809">
    <property type="entry name" value="STEEP1"/>
    <property type="match status" value="1"/>
</dbReference>
<dbReference type="InterPro" id="IPR057965">
    <property type="entry name" value="STEEP1_dom"/>
</dbReference>
<protein>
    <recommendedName>
        <fullName evidence="2">STEEP1 domain-containing protein</fullName>
    </recommendedName>
</protein>
<feature type="domain" description="STEEP1" evidence="2">
    <location>
        <begin position="7"/>
        <end position="134"/>
    </location>
</feature>